<dbReference type="Pfam" id="PF14909">
    <property type="entry name" value="SPATA6"/>
    <property type="match status" value="1"/>
</dbReference>
<evidence type="ECO:0000256" key="2">
    <source>
        <dbReference type="ARBA" id="ARBA00022553"/>
    </source>
</evidence>
<dbReference type="PANTHER" id="PTHR16435">
    <property type="entry name" value="SPERMATOGENESIS-ASSOCIATED PROTEIN 6 SPATA6"/>
    <property type="match status" value="1"/>
</dbReference>
<sequence length="591" mass="67185">MPRRALRCVVDLKLKAVTAPGVWLPSREDVYVSISLFGQYRNTCLVESVFPLIIREDFTFEKTYYTALDPAEVVDYLDDELIVLELLQLSEFGGANRLASYSSSARDFLYPAPSLAPCYASGAREILFHRSIDFPGISPKLEFVSITNIKESLSPELDALEDSIKDERRSRRRSRSRSRSRPASRPSSRASMRTFVDVDPTEDLKTYHKPTISSVCHSRSPSPAARWKSDDILVPRLSSTEGRPPFVVRHLEKSLIGRIPGDDGGVKAKTLHASTCSVPETKCCVCSIYRKHTGKQYWGHALNYHPTGLTPRASSPRGLQKLRPKRLSLNTPMVCPEGIRRQDGSPSPKNCGELLSPSRLSPRGPCLGRHYPLNGFIQTSSLDDEDPLPRVSPKQFLSDDDDAEVAALTGSLDDLRLSRRSRSPSPLLYRPSLRERYGLRPLTPTEKLDLDIRVEQALRRSRSRERLARLELEESRSRSRERRTRLELERARSRSRERMARLDLELAEKRRERLAREELEESLRRARASPCRVHLDDGTYWSERAAKFQGKSHRQVFNDSLNFLDESASLPPTFKNDATCLSFNYNNVFKG</sequence>
<reference evidence="6" key="1">
    <citation type="journal article" date="2012" name="Nature">
        <title>The oyster genome reveals stress adaptation and complexity of shell formation.</title>
        <authorList>
            <person name="Zhang G."/>
            <person name="Fang X."/>
            <person name="Guo X."/>
            <person name="Li L."/>
            <person name="Luo R."/>
            <person name="Xu F."/>
            <person name="Yang P."/>
            <person name="Zhang L."/>
            <person name="Wang X."/>
            <person name="Qi H."/>
            <person name="Xiong Z."/>
            <person name="Que H."/>
            <person name="Xie Y."/>
            <person name="Holland P.W."/>
            <person name="Paps J."/>
            <person name="Zhu Y."/>
            <person name="Wu F."/>
            <person name="Chen Y."/>
            <person name="Wang J."/>
            <person name="Peng C."/>
            <person name="Meng J."/>
            <person name="Yang L."/>
            <person name="Liu J."/>
            <person name="Wen B."/>
            <person name="Zhang N."/>
            <person name="Huang Z."/>
            <person name="Zhu Q."/>
            <person name="Feng Y."/>
            <person name="Mount A."/>
            <person name="Hedgecock D."/>
            <person name="Xu Z."/>
            <person name="Liu Y."/>
            <person name="Domazet-Loso T."/>
            <person name="Du Y."/>
            <person name="Sun X."/>
            <person name="Zhang S."/>
            <person name="Liu B."/>
            <person name="Cheng P."/>
            <person name="Jiang X."/>
            <person name="Li J."/>
            <person name="Fan D."/>
            <person name="Wang W."/>
            <person name="Fu W."/>
            <person name="Wang T."/>
            <person name="Wang B."/>
            <person name="Zhang J."/>
            <person name="Peng Z."/>
            <person name="Li Y."/>
            <person name="Li N."/>
            <person name="Wang J."/>
            <person name="Chen M."/>
            <person name="He Y."/>
            <person name="Tan F."/>
            <person name="Song X."/>
            <person name="Zheng Q."/>
            <person name="Huang R."/>
            <person name="Yang H."/>
            <person name="Du X."/>
            <person name="Chen L."/>
            <person name="Yang M."/>
            <person name="Gaffney P.M."/>
            <person name="Wang S."/>
            <person name="Luo L."/>
            <person name="She Z."/>
            <person name="Ming Y."/>
            <person name="Huang W."/>
            <person name="Zhang S."/>
            <person name="Huang B."/>
            <person name="Zhang Y."/>
            <person name="Qu T."/>
            <person name="Ni P."/>
            <person name="Miao G."/>
            <person name="Wang J."/>
            <person name="Wang Q."/>
            <person name="Steinberg C.E."/>
            <person name="Wang H."/>
            <person name="Li N."/>
            <person name="Qian L."/>
            <person name="Zhang G."/>
            <person name="Li Y."/>
            <person name="Yang H."/>
            <person name="Liu X."/>
            <person name="Wang J."/>
            <person name="Yin Y."/>
            <person name="Wang J."/>
        </authorList>
    </citation>
    <scope>NUCLEOTIDE SEQUENCE [LARGE SCALE GENOMIC DNA]</scope>
    <source>
        <strain evidence="6">05x7-T-G4-1.051#20</strain>
    </source>
</reference>
<feature type="compositionally biased region" description="Basic residues" evidence="4">
    <location>
        <begin position="170"/>
        <end position="182"/>
    </location>
</feature>
<evidence type="ECO:0000256" key="4">
    <source>
        <dbReference type="SAM" id="MobiDB-lite"/>
    </source>
</evidence>
<dbReference type="GO" id="GO:0120212">
    <property type="term" value="C:sperm head-tail coupling apparatus"/>
    <property type="evidence" value="ECO:0007669"/>
    <property type="project" value="InterPro"/>
</dbReference>
<feature type="domain" description="Spermatogenesis-associated protein 6 N-terminal" evidence="5">
    <location>
        <begin position="10"/>
        <end position="149"/>
    </location>
</feature>
<evidence type="ECO:0000256" key="1">
    <source>
        <dbReference type="ARBA" id="ARBA00006215"/>
    </source>
</evidence>
<dbReference type="HOGENOM" id="CLU_038272_2_0_1"/>
<accession>K1QY60</accession>
<keyword evidence="3" id="KW-0175">Coiled coil</keyword>
<protein>
    <submittedName>
        <fullName evidence="6">Spermatogenesis-associated protein 6</fullName>
    </submittedName>
</protein>
<organism evidence="6">
    <name type="scientific">Magallana gigas</name>
    <name type="common">Pacific oyster</name>
    <name type="synonym">Crassostrea gigas</name>
    <dbReference type="NCBI Taxonomy" id="29159"/>
    <lineage>
        <taxon>Eukaryota</taxon>
        <taxon>Metazoa</taxon>
        <taxon>Spiralia</taxon>
        <taxon>Lophotrochozoa</taxon>
        <taxon>Mollusca</taxon>
        <taxon>Bivalvia</taxon>
        <taxon>Autobranchia</taxon>
        <taxon>Pteriomorphia</taxon>
        <taxon>Ostreida</taxon>
        <taxon>Ostreoidea</taxon>
        <taxon>Ostreidae</taxon>
        <taxon>Magallana</taxon>
    </lineage>
</organism>
<dbReference type="EMBL" id="JH817665">
    <property type="protein sequence ID" value="EKC38593.1"/>
    <property type="molecule type" value="Genomic_DNA"/>
</dbReference>
<feature type="region of interest" description="Disordered" evidence="4">
    <location>
        <begin position="336"/>
        <end position="357"/>
    </location>
</feature>
<feature type="region of interest" description="Disordered" evidence="4">
    <location>
        <begin position="164"/>
        <end position="194"/>
    </location>
</feature>
<dbReference type="InterPro" id="IPR032732">
    <property type="entry name" value="SPATA6_N"/>
</dbReference>
<dbReference type="PANTHER" id="PTHR16435:SF6">
    <property type="entry name" value="IP09370P"/>
    <property type="match status" value="1"/>
</dbReference>
<gene>
    <name evidence="6" type="ORF">CGI_10025949</name>
</gene>
<dbReference type="GO" id="GO:0007283">
    <property type="term" value="P:spermatogenesis"/>
    <property type="evidence" value="ECO:0007669"/>
    <property type="project" value="InterPro"/>
</dbReference>
<feature type="region of interest" description="Disordered" evidence="4">
    <location>
        <begin position="378"/>
        <end position="397"/>
    </location>
</feature>
<dbReference type="GO" id="GO:0032027">
    <property type="term" value="F:myosin light chain binding"/>
    <property type="evidence" value="ECO:0007669"/>
    <property type="project" value="InterPro"/>
</dbReference>
<evidence type="ECO:0000313" key="6">
    <source>
        <dbReference type="EMBL" id="EKC38593.1"/>
    </source>
</evidence>
<comment type="similarity">
    <text evidence="1">Belongs to the SPATA6 family.</text>
</comment>
<proteinExistence type="inferred from homology"/>
<dbReference type="AlphaFoldDB" id="K1QY60"/>
<evidence type="ECO:0000256" key="3">
    <source>
        <dbReference type="SAM" id="Coils"/>
    </source>
</evidence>
<keyword evidence="2" id="KW-0597">Phosphoprotein</keyword>
<dbReference type="InParanoid" id="K1QY60"/>
<evidence type="ECO:0000259" key="5">
    <source>
        <dbReference type="Pfam" id="PF14909"/>
    </source>
</evidence>
<name>K1QY60_MAGGI</name>
<feature type="coiled-coil region" evidence="3">
    <location>
        <begin position="469"/>
        <end position="529"/>
    </location>
</feature>
<dbReference type="InterPro" id="IPR042769">
    <property type="entry name" value="SPATA6_fam"/>
</dbReference>